<keyword evidence="4" id="KW-1185">Reference proteome</keyword>
<dbReference type="KEGG" id="pami:JCM7686_3429"/>
<feature type="transmembrane region" description="Helical" evidence="2">
    <location>
        <begin position="28"/>
        <end position="47"/>
    </location>
</feature>
<name>S5XSP4_PARAH</name>
<dbReference type="GO" id="GO:0016020">
    <property type="term" value="C:membrane"/>
    <property type="evidence" value="ECO:0007669"/>
    <property type="project" value="InterPro"/>
</dbReference>
<dbReference type="EMBL" id="CP006650">
    <property type="protein sequence ID" value="AGT10464.1"/>
    <property type="molecule type" value="Genomic_DNA"/>
</dbReference>
<evidence type="ECO:0000313" key="4">
    <source>
        <dbReference type="Proteomes" id="UP000015480"/>
    </source>
</evidence>
<organism evidence="3 4">
    <name type="scientific">Paracoccus aminophilus JCM 7686</name>
    <dbReference type="NCBI Taxonomy" id="1367847"/>
    <lineage>
        <taxon>Bacteria</taxon>
        <taxon>Pseudomonadati</taxon>
        <taxon>Pseudomonadota</taxon>
        <taxon>Alphaproteobacteria</taxon>
        <taxon>Rhodobacterales</taxon>
        <taxon>Paracoccaceae</taxon>
        <taxon>Paracoccus</taxon>
    </lineage>
</organism>
<dbReference type="PANTHER" id="PTHR35335:SF1">
    <property type="entry name" value="UPF0716 PROTEIN FXSA"/>
    <property type="match status" value="1"/>
</dbReference>
<keyword evidence="2" id="KW-0812">Transmembrane</keyword>
<evidence type="ECO:0000313" key="3">
    <source>
        <dbReference type="EMBL" id="AGT10464.1"/>
    </source>
</evidence>
<dbReference type="Pfam" id="PF04186">
    <property type="entry name" value="FxsA"/>
    <property type="match status" value="1"/>
</dbReference>
<proteinExistence type="predicted"/>
<evidence type="ECO:0000256" key="2">
    <source>
        <dbReference type="SAM" id="Phobius"/>
    </source>
</evidence>
<dbReference type="PANTHER" id="PTHR35335">
    <property type="entry name" value="UPF0716 PROTEIN FXSA"/>
    <property type="match status" value="1"/>
</dbReference>
<gene>
    <name evidence="3" type="ORF">JCM7686_3429</name>
</gene>
<feature type="region of interest" description="Disordered" evidence="1">
    <location>
        <begin position="151"/>
        <end position="176"/>
    </location>
</feature>
<dbReference type="eggNOG" id="COG3030">
    <property type="taxonomic scope" value="Bacteria"/>
</dbReference>
<dbReference type="HOGENOM" id="CLU_085083_0_1_5"/>
<dbReference type="AlphaFoldDB" id="S5XSP4"/>
<feature type="transmembrane region" description="Helical" evidence="2">
    <location>
        <begin position="77"/>
        <end position="99"/>
    </location>
</feature>
<feature type="compositionally biased region" description="Polar residues" evidence="1">
    <location>
        <begin position="153"/>
        <end position="176"/>
    </location>
</feature>
<dbReference type="NCBIfam" id="NF008528">
    <property type="entry name" value="PRK11463.1-2"/>
    <property type="match status" value="1"/>
</dbReference>
<protein>
    <submittedName>
        <fullName evidence="3">Membrane protein</fullName>
    </submittedName>
</protein>
<dbReference type="PATRIC" id="fig|1367847.3.peg.3461"/>
<keyword evidence="2" id="KW-1133">Transmembrane helix</keyword>
<dbReference type="RefSeq" id="WP_020952100.1">
    <property type="nucleotide sequence ID" value="NC_022041.1"/>
</dbReference>
<sequence length="176" mass="18885">MRVLWLFLLLPIIEIALFVVIGGEIGVWATLAWVVLSAIAGMALIRFQGQQAALDLQQSLQELRNPSQPMAQRSFKMLAGMLLILPGFFTDALGLLLLLPPVRSLILRQIAARVKTSSVGFGYSGGFPGAQRPGGSNGVIDGEYVVQDDPYIPQSSGQIGPGDSSQKPGNSGWTRH</sequence>
<evidence type="ECO:0000256" key="1">
    <source>
        <dbReference type="SAM" id="MobiDB-lite"/>
    </source>
</evidence>
<dbReference type="STRING" id="1367847.JCM7686_3429"/>
<reference evidence="3 4" key="1">
    <citation type="journal article" date="2014" name="BMC Genomics">
        <title>Architecture and functions of a multipartite genome of the methylotrophic bacterium Paracoccus aminophilus JCM 7686, containing primary and secondary chromids.</title>
        <authorList>
            <person name="Dziewit L."/>
            <person name="Czarnecki J."/>
            <person name="Wibberg D."/>
            <person name="Radlinska M."/>
            <person name="Mrozek P."/>
            <person name="Szymczak M."/>
            <person name="Schluter A."/>
            <person name="Puhler A."/>
            <person name="Bartosik D."/>
        </authorList>
    </citation>
    <scope>NUCLEOTIDE SEQUENCE [LARGE SCALE GENOMIC DNA]</scope>
    <source>
        <strain evidence="3">JCM 7686</strain>
    </source>
</reference>
<dbReference type="InterPro" id="IPR007313">
    <property type="entry name" value="FxsA"/>
</dbReference>
<keyword evidence="2" id="KW-0472">Membrane</keyword>
<accession>S5XSP4</accession>
<dbReference type="Proteomes" id="UP000015480">
    <property type="component" value="Chromosome"/>
</dbReference>